<protein>
    <submittedName>
        <fullName evidence="1">Uncharacterized protein</fullName>
    </submittedName>
</protein>
<accession>A0AAE1VKZ9</accession>
<evidence type="ECO:0000313" key="2">
    <source>
        <dbReference type="Proteomes" id="UP001291623"/>
    </source>
</evidence>
<gene>
    <name evidence="1" type="ORF">RND71_011543</name>
</gene>
<comment type="caution">
    <text evidence="1">The sequence shown here is derived from an EMBL/GenBank/DDBJ whole genome shotgun (WGS) entry which is preliminary data.</text>
</comment>
<dbReference type="EMBL" id="JAVYJV010000006">
    <property type="protein sequence ID" value="KAK4367751.1"/>
    <property type="molecule type" value="Genomic_DNA"/>
</dbReference>
<dbReference type="AlphaFoldDB" id="A0AAE1VKZ9"/>
<dbReference type="Proteomes" id="UP001291623">
    <property type="component" value="Unassembled WGS sequence"/>
</dbReference>
<keyword evidence="2" id="KW-1185">Reference proteome</keyword>
<reference evidence="1" key="1">
    <citation type="submission" date="2023-12" db="EMBL/GenBank/DDBJ databases">
        <title>Genome assembly of Anisodus tanguticus.</title>
        <authorList>
            <person name="Wang Y.-J."/>
        </authorList>
    </citation>
    <scope>NUCLEOTIDE SEQUENCE</scope>
    <source>
        <strain evidence="1">KB-2021</strain>
        <tissue evidence="1">Leaf</tissue>
    </source>
</reference>
<proteinExistence type="predicted"/>
<evidence type="ECO:0000313" key="1">
    <source>
        <dbReference type="EMBL" id="KAK4367751.1"/>
    </source>
</evidence>
<name>A0AAE1VKZ9_9SOLA</name>
<organism evidence="1 2">
    <name type="scientific">Anisodus tanguticus</name>
    <dbReference type="NCBI Taxonomy" id="243964"/>
    <lineage>
        <taxon>Eukaryota</taxon>
        <taxon>Viridiplantae</taxon>
        <taxon>Streptophyta</taxon>
        <taxon>Embryophyta</taxon>
        <taxon>Tracheophyta</taxon>
        <taxon>Spermatophyta</taxon>
        <taxon>Magnoliopsida</taxon>
        <taxon>eudicotyledons</taxon>
        <taxon>Gunneridae</taxon>
        <taxon>Pentapetalae</taxon>
        <taxon>asterids</taxon>
        <taxon>lamiids</taxon>
        <taxon>Solanales</taxon>
        <taxon>Solanaceae</taxon>
        <taxon>Solanoideae</taxon>
        <taxon>Hyoscyameae</taxon>
        <taxon>Anisodus</taxon>
    </lineage>
</organism>
<sequence length="153" mass="17192">MEKLQYHLWVECLSLTKPLSKEDLEGYPGLVEEEYADRHDPSKPTVESPLQIFGGKKKQMLVNGIIIYVTIVSLDRCAKQSMTEKITGLLPDPPGVKLQKEGLKAKHPVVFIPELSRVDLLWEGHQRAGSGLIPLSLNQVYFSLGRVWRGKNG</sequence>